<comment type="caution">
    <text evidence="1">The sequence shown here is derived from an EMBL/GenBank/DDBJ whole genome shotgun (WGS) entry which is preliminary data.</text>
</comment>
<proteinExistence type="predicted"/>
<sequence>MDAMSLTFKKPVSNNLISHSPAESPKFHGIVSTVPVFALSKASLATSASSSSSTRVSSLLHMLAALTSHSDVPCPQPRGAITHSFGLEADSHVAISCKLSATWTERILTGFQTLW</sequence>
<evidence type="ECO:0000313" key="2">
    <source>
        <dbReference type="Proteomes" id="UP001345963"/>
    </source>
</evidence>
<gene>
    <name evidence="1" type="ORF">ATANTOWER_018241</name>
</gene>
<evidence type="ECO:0000313" key="1">
    <source>
        <dbReference type="EMBL" id="MED6233871.1"/>
    </source>
</evidence>
<dbReference type="Proteomes" id="UP001345963">
    <property type="component" value="Unassembled WGS sequence"/>
</dbReference>
<reference evidence="1 2" key="1">
    <citation type="submission" date="2021-07" db="EMBL/GenBank/DDBJ databases">
        <authorList>
            <person name="Palmer J.M."/>
        </authorList>
    </citation>
    <scope>NUCLEOTIDE SEQUENCE [LARGE SCALE GENOMIC DNA]</scope>
    <source>
        <strain evidence="1 2">AT_MEX2019</strain>
        <tissue evidence="1">Muscle</tissue>
    </source>
</reference>
<dbReference type="EMBL" id="JAHUTI010003773">
    <property type="protein sequence ID" value="MED6233871.1"/>
    <property type="molecule type" value="Genomic_DNA"/>
</dbReference>
<keyword evidence="2" id="KW-1185">Reference proteome</keyword>
<organism evidence="1 2">
    <name type="scientific">Ataeniobius toweri</name>
    <dbReference type="NCBI Taxonomy" id="208326"/>
    <lineage>
        <taxon>Eukaryota</taxon>
        <taxon>Metazoa</taxon>
        <taxon>Chordata</taxon>
        <taxon>Craniata</taxon>
        <taxon>Vertebrata</taxon>
        <taxon>Euteleostomi</taxon>
        <taxon>Actinopterygii</taxon>
        <taxon>Neopterygii</taxon>
        <taxon>Teleostei</taxon>
        <taxon>Neoteleostei</taxon>
        <taxon>Acanthomorphata</taxon>
        <taxon>Ovalentaria</taxon>
        <taxon>Atherinomorphae</taxon>
        <taxon>Cyprinodontiformes</taxon>
        <taxon>Goodeidae</taxon>
        <taxon>Ataeniobius</taxon>
    </lineage>
</organism>
<protein>
    <submittedName>
        <fullName evidence="1">Uncharacterized protein</fullName>
    </submittedName>
</protein>
<name>A0ABU7A712_9TELE</name>
<accession>A0ABU7A712</accession>